<evidence type="ECO:0000313" key="3">
    <source>
        <dbReference type="Proteomes" id="UP000244900"/>
    </source>
</evidence>
<dbReference type="AlphaFoldDB" id="A0A2S1SR59"/>
<dbReference type="OrthoDB" id="4162231at2"/>
<accession>A0A2S1SR59</accession>
<feature type="compositionally biased region" description="Low complexity" evidence="1">
    <location>
        <begin position="15"/>
        <end position="34"/>
    </location>
</feature>
<reference evidence="2 3" key="1">
    <citation type="submission" date="2018-05" db="EMBL/GenBank/DDBJ databases">
        <title>Complete genome sequence of sponge-derived Streptomyces sp. HNM0039.</title>
        <authorList>
            <person name="Huang X."/>
            <person name="Zhou S."/>
        </authorList>
    </citation>
    <scope>NUCLEOTIDE SEQUENCE [LARGE SCALE GENOMIC DNA]</scope>
    <source>
        <strain evidence="2 3">HNM0039</strain>
    </source>
</reference>
<feature type="region of interest" description="Disordered" evidence="1">
    <location>
        <begin position="1"/>
        <end position="44"/>
    </location>
</feature>
<dbReference type="EMBL" id="CP029188">
    <property type="protein sequence ID" value="AWI28873.1"/>
    <property type="molecule type" value="Genomic_DNA"/>
</dbReference>
<dbReference type="RefSeq" id="WP_108906077.1">
    <property type="nucleotide sequence ID" value="NZ_CP029188.1"/>
</dbReference>
<sequence>MSRHPQDPNARGRSAEATSAEGAGSRATSGEATSIRAGEGRDPVITGWRHGDRVVRWTHGDRTVRKDFAGPTQAALAWAGRVLVVEALDDAPYTPTDNAVVYEADGTELVRLAPPRDLVAEPSWVFGFFTAHLDARGRPVLVVATLVGDFWGHPDLASGTVVDVQEWR</sequence>
<dbReference type="KEGG" id="stir:DDW44_08805"/>
<dbReference type="Proteomes" id="UP000244900">
    <property type="component" value="Chromosome"/>
</dbReference>
<evidence type="ECO:0000313" key="2">
    <source>
        <dbReference type="EMBL" id="AWI28873.1"/>
    </source>
</evidence>
<evidence type="ECO:0000256" key="1">
    <source>
        <dbReference type="SAM" id="MobiDB-lite"/>
    </source>
</evidence>
<keyword evidence="3" id="KW-1185">Reference proteome</keyword>
<proteinExistence type="predicted"/>
<name>A0A2S1SR59_9ACTN</name>
<protein>
    <submittedName>
        <fullName evidence="2">Uncharacterized protein</fullName>
    </submittedName>
</protein>
<gene>
    <name evidence="2" type="ORF">DDW44_08805</name>
</gene>
<organism evidence="2 3">
    <name type="scientific">Streptomyces tirandamycinicus</name>
    <dbReference type="NCBI Taxonomy" id="2174846"/>
    <lineage>
        <taxon>Bacteria</taxon>
        <taxon>Bacillati</taxon>
        <taxon>Actinomycetota</taxon>
        <taxon>Actinomycetes</taxon>
        <taxon>Kitasatosporales</taxon>
        <taxon>Streptomycetaceae</taxon>
        <taxon>Streptomyces</taxon>
    </lineage>
</organism>